<name>A0ABC9XMM7_GRUJA</name>
<dbReference type="EMBL" id="BAAFJT010000021">
    <property type="protein sequence ID" value="GAB0198664.1"/>
    <property type="molecule type" value="Genomic_DNA"/>
</dbReference>
<feature type="coiled-coil region" evidence="1">
    <location>
        <begin position="148"/>
        <end position="270"/>
    </location>
</feature>
<feature type="compositionally biased region" description="Basic and acidic residues" evidence="2">
    <location>
        <begin position="28"/>
        <end position="38"/>
    </location>
</feature>
<evidence type="ECO:0000313" key="6">
    <source>
        <dbReference type="EMBL" id="GAB0198664.1"/>
    </source>
</evidence>
<proteinExistence type="predicted"/>
<keyword evidence="1" id="KW-0175">Coiled coil</keyword>
<evidence type="ECO:0000256" key="1">
    <source>
        <dbReference type="SAM" id="Coils"/>
    </source>
</evidence>
<protein>
    <submittedName>
        <fullName evidence="4">Ankyrin repeat domain-containing protein 26-like</fullName>
    </submittedName>
</protein>
<comment type="caution">
    <text evidence="4">The sequence shown here is derived from an EMBL/GenBank/DDBJ whole genome shotgun (WGS) entry which is preliminary data.</text>
</comment>
<evidence type="ECO:0000313" key="3">
    <source>
        <dbReference type="EMBL" id="GAB0198661.1"/>
    </source>
</evidence>
<reference evidence="4 7" key="1">
    <citation type="submission" date="2024-06" db="EMBL/GenBank/DDBJ databases">
        <title>The draft genome of Grus japonensis, version 3.</title>
        <authorList>
            <person name="Nabeshima K."/>
            <person name="Suzuki S."/>
            <person name="Onuma M."/>
        </authorList>
    </citation>
    <scope>NUCLEOTIDE SEQUENCE [LARGE SCALE GENOMIC DNA]</scope>
    <source>
        <strain evidence="4 7">451A</strain>
    </source>
</reference>
<dbReference type="Proteomes" id="UP001623348">
    <property type="component" value="Unassembled WGS sequence"/>
</dbReference>
<dbReference type="EMBL" id="BAAFJT010000021">
    <property type="protein sequence ID" value="GAB0198663.1"/>
    <property type="molecule type" value="Genomic_DNA"/>
</dbReference>
<evidence type="ECO:0000313" key="4">
    <source>
        <dbReference type="EMBL" id="GAB0198662.1"/>
    </source>
</evidence>
<dbReference type="AlphaFoldDB" id="A0ABC9XMM7"/>
<keyword evidence="7" id="KW-1185">Reference proteome</keyword>
<sequence>MKRIWRFLWGRRAQGGPVSSGSSGGNELRPEGRDELCREATTSDLSPVQPLVKQCDSKCQDRDDRHSPGAWPVDPWEQESNGESAPGQAKEVSASSTPHGAGAAGATLLSPTWWSADELAAYLESVFPKLQADEEATEEIKSFGGEKLRKAERKTSGLEKQVDNLKETLSEKTLALEMRERELNQAQNQANELAQLQSENLLLRQQLEDMKNKTAQEQMRTVAQLQGELADAFRKLLTAEGSLKACTRQRDYLKQENSVLQEDLDKAKAKLCELSAQLELESEISLQLKARNQELRELAALLPHRLATPEEGHATTALYGEEWEQRAPEADGEMHGLTPRLQTQAAAQARREEIKTTDTSWKEPLMQTIRVLKRDLERAWSMQEETARQLAEIKSSK</sequence>
<gene>
    <name evidence="3" type="ORF">GRJ2_002331500</name>
    <name evidence="4" type="ORF">GRJ2_002331600</name>
    <name evidence="5" type="ORF">GRJ2_002331700</name>
    <name evidence="6" type="ORF">GRJ2_002331800</name>
</gene>
<feature type="region of interest" description="Disordered" evidence="2">
    <location>
        <begin position="9"/>
        <end position="105"/>
    </location>
</feature>
<accession>A0ABC9XMM7</accession>
<dbReference type="EMBL" id="BAAFJT010000021">
    <property type="protein sequence ID" value="GAB0198662.1"/>
    <property type="molecule type" value="Genomic_DNA"/>
</dbReference>
<organism evidence="4 7">
    <name type="scientific">Grus japonensis</name>
    <name type="common">Japanese crane</name>
    <name type="synonym">Red-crowned crane</name>
    <dbReference type="NCBI Taxonomy" id="30415"/>
    <lineage>
        <taxon>Eukaryota</taxon>
        <taxon>Metazoa</taxon>
        <taxon>Chordata</taxon>
        <taxon>Craniata</taxon>
        <taxon>Vertebrata</taxon>
        <taxon>Euteleostomi</taxon>
        <taxon>Archelosauria</taxon>
        <taxon>Archosauria</taxon>
        <taxon>Dinosauria</taxon>
        <taxon>Saurischia</taxon>
        <taxon>Theropoda</taxon>
        <taxon>Coelurosauria</taxon>
        <taxon>Aves</taxon>
        <taxon>Neognathae</taxon>
        <taxon>Neoaves</taxon>
        <taxon>Gruiformes</taxon>
        <taxon>Gruidae</taxon>
        <taxon>Grus</taxon>
    </lineage>
</organism>
<evidence type="ECO:0000313" key="5">
    <source>
        <dbReference type="EMBL" id="GAB0198663.1"/>
    </source>
</evidence>
<feature type="compositionally biased region" description="Basic and acidic residues" evidence="2">
    <location>
        <begin position="55"/>
        <end position="67"/>
    </location>
</feature>
<evidence type="ECO:0000256" key="2">
    <source>
        <dbReference type="SAM" id="MobiDB-lite"/>
    </source>
</evidence>
<dbReference type="EMBL" id="BAAFJT010000021">
    <property type="protein sequence ID" value="GAB0198661.1"/>
    <property type="molecule type" value="Genomic_DNA"/>
</dbReference>
<evidence type="ECO:0000313" key="7">
    <source>
        <dbReference type="Proteomes" id="UP001623348"/>
    </source>
</evidence>